<evidence type="ECO:0000256" key="8">
    <source>
        <dbReference type="ARBA" id="ARBA00022840"/>
    </source>
</evidence>
<gene>
    <name evidence="13" type="ORF">TCM_026431</name>
</gene>
<keyword evidence="7" id="KW-0347">Helicase</keyword>
<feature type="domain" description="DNA2/NAM7 helicase helicase" evidence="10">
    <location>
        <begin position="432"/>
        <end position="479"/>
    </location>
</feature>
<name>A0A061F9M6_THECC</name>
<dbReference type="AlphaFoldDB" id="A0A061F9M6"/>
<evidence type="ECO:0000313" key="14">
    <source>
        <dbReference type="Proteomes" id="UP000026915"/>
    </source>
</evidence>
<dbReference type="GO" id="GO:0005524">
    <property type="term" value="F:ATP binding"/>
    <property type="evidence" value="ECO:0007669"/>
    <property type="project" value="UniProtKB-KW"/>
</dbReference>
<dbReference type="GO" id="GO:0003724">
    <property type="term" value="F:RNA helicase activity"/>
    <property type="evidence" value="ECO:0007669"/>
    <property type="project" value="UniProtKB-EC"/>
</dbReference>
<keyword evidence="8" id="KW-0067">ATP-binding</keyword>
<dbReference type="EMBL" id="CM001883">
    <property type="protein sequence ID" value="EOY11169.1"/>
    <property type="molecule type" value="Genomic_DNA"/>
</dbReference>
<keyword evidence="6 13" id="KW-0378">Hydrolase</keyword>
<comment type="catalytic activity">
    <reaction evidence="9">
        <text>ATP + H2O = ADP + phosphate + H(+)</text>
        <dbReference type="Rhea" id="RHEA:13065"/>
        <dbReference type="ChEBI" id="CHEBI:15377"/>
        <dbReference type="ChEBI" id="CHEBI:15378"/>
        <dbReference type="ChEBI" id="CHEBI:30616"/>
        <dbReference type="ChEBI" id="CHEBI:43474"/>
        <dbReference type="ChEBI" id="CHEBI:456216"/>
        <dbReference type="EC" id="3.6.4.13"/>
    </reaction>
</comment>
<dbReference type="InterPro" id="IPR041679">
    <property type="entry name" value="DNA2/NAM7-like_C"/>
</dbReference>
<reference evidence="13 14" key="1">
    <citation type="journal article" date="2013" name="Genome Biol.">
        <title>The genome sequence of the most widely cultivated cacao type and its use to identify candidate genes regulating pod color.</title>
        <authorList>
            <person name="Motamayor J.C."/>
            <person name="Mockaitis K."/>
            <person name="Schmutz J."/>
            <person name="Haiminen N."/>
            <person name="Iii D.L."/>
            <person name="Cornejo O."/>
            <person name="Findley S.D."/>
            <person name="Zheng P."/>
            <person name="Utro F."/>
            <person name="Royaert S."/>
            <person name="Saski C."/>
            <person name="Jenkins J."/>
            <person name="Podicheti R."/>
            <person name="Zhao M."/>
            <person name="Scheffler B.E."/>
            <person name="Stack J.C."/>
            <person name="Feltus F.A."/>
            <person name="Mustiga G.M."/>
            <person name="Amores F."/>
            <person name="Phillips W."/>
            <person name="Marelli J.P."/>
            <person name="May G.D."/>
            <person name="Shapiro H."/>
            <person name="Ma J."/>
            <person name="Bustamante C.D."/>
            <person name="Schnell R.J."/>
            <person name="Main D."/>
            <person name="Gilbert D."/>
            <person name="Parida L."/>
            <person name="Kuhn D.N."/>
        </authorList>
    </citation>
    <scope>NUCLEOTIDE SEQUENCE [LARGE SCALE GENOMIC DNA]</scope>
    <source>
        <strain evidence="14">cv. Matina 1-6</strain>
    </source>
</reference>
<evidence type="ECO:0000256" key="2">
    <source>
        <dbReference type="ARBA" id="ARBA00005601"/>
    </source>
</evidence>
<feature type="domain" description="DNA2/NAM7 helicase-like C-terminal" evidence="11">
    <location>
        <begin position="487"/>
        <end position="691"/>
    </location>
</feature>
<organism evidence="13 14">
    <name type="scientific">Theobroma cacao</name>
    <name type="common">Cacao</name>
    <name type="synonym">Cocoa</name>
    <dbReference type="NCBI Taxonomy" id="3641"/>
    <lineage>
        <taxon>Eukaryota</taxon>
        <taxon>Viridiplantae</taxon>
        <taxon>Streptophyta</taxon>
        <taxon>Embryophyta</taxon>
        <taxon>Tracheophyta</taxon>
        <taxon>Spermatophyta</taxon>
        <taxon>Magnoliopsida</taxon>
        <taxon>eudicotyledons</taxon>
        <taxon>Gunneridae</taxon>
        <taxon>Pentapetalae</taxon>
        <taxon>rosids</taxon>
        <taxon>malvids</taxon>
        <taxon>Malvales</taxon>
        <taxon>Malvaceae</taxon>
        <taxon>Byttnerioideae</taxon>
        <taxon>Theobroma</taxon>
    </lineage>
</organism>
<accession>A0A061F9M6</accession>
<evidence type="ECO:0000256" key="9">
    <source>
        <dbReference type="ARBA" id="ARBA00047984"/>
    </source>
</evidence>
<sequence length="776" mass="87913">MSASWKDGWDDECSVIGDKGEIGFIDFADDKSVQSYGLDEKGPVVISVPFPFTQKPQSILVGQTSKWPITLENTTSEPVELWGVRIFCSNPADSFTLSLMEPPSANSNFEHQQRFLEGYSLEDRVLQPHQTLTIWLSCKPKEMGLHTTVVHFDVDDNRIERVVFLLAEDNVSQSLASAVPYRRAPRRKQFAVDEYVVSSRPARTTSRGYKSKLSEYPIPKNLREIIENKHVPDVIAEGLTKENYAAFFSTLLVMEELHLEEEMRSHSMECVMMRRKGPQFVALEVPGLAERRPSLVHGDFVFAKIASDNSDHSVYQGYIYRVEADEVLLKFADKFHTLHWDGNLYNVQFTYNRVNMRRLYQAVEAAETLQDNILFPSQSTKRTLVKTAPFVPCSCTLNVEQMHSVEMILACKGAPPYVIYGPPGTEGVSRGHFSHIFLDEAGQASEPESMIPIANLYRKETVVVLAGDPKQLGPVIFSKDAEAFGLGKSYLERLFECESYYNEDDNFVTKLVRNYRCHPAILDLPSRLFYKGELIACKEDDSFSITSKVDLFPNKEFPVLFFGIQGCDEREGNNPSWFNRIEVSKVVDIINKLRASTDLNEADIGVIAPYRQQVLKIKTVLETWDLPDVKVGSVEQFQGQEREVIIVSTVRSTVKHNEFDRTHCLGFLSNPKRFNVAITRARSLLIIVGNPHIVCKDPYWEKLLWHCSGNSSYQGCPPPEMQNHEYGESFSGTGLNNEEEDPCSKVEAWNCNFEAEAVPKIPKPVTEEAEGSDGWK</sequence>
<dbReference type="Gene3D" id="2.40.30.270">
    <property type="match status" value="1"/>
</dbReference>
<dbReference type="Pfam" id="PF13087">
    <property type="entry name" value="AAA_12"/>
    <property type="match status" value="1"/>
</dbReference>
<dbReference type="SUPFAM" id="SSF52540">
    <property type="entry name" value="P-loop containing nucleoside triphosphate hydrolases"/>
    <property type="match status" value="1"/>
</dbReference>
<dbReference type="PANTHER" id="PTHR45418:SF1">
    <property type="entry name" value="CANCER_TESTIS ANTIGEN 55"/>
    <property type="match status" value="1"/>
</dbReference>
<dbReference type="InterPro" id="IPR027417">
    <property type="entry name" value="P-loop_NTPase"/>
</dbReference>
<proteinExistence type="inferred from homology"/>
<dbReference type="PANTHER" id="PTHR45418">
    <property type="entry name" value="CANCER/TESTIS ANTIGEN 55"/>
    <property type="match status" value="1"/>
</dbReference>
<comment type="subcellular location">
    <subcellularLocation>
        <location evidence="1">Cytoplasm</location>
    </subcellularLocation>
</comment>
<comment type="similarity">
    <text evidence="2">Belongs to the DNA2/NAM7 helicase family. SDE3 subfamily.</text>
</comment>
<dbReference type="InterPro" id="IPR047187">
    <property type="entry name" value="SF1_C_Upf1"/>
</dbReference>
<keyword evidence="4" id="KW-0963">Cytoplasm</keyword>
<dbReference type="HOGENOM" id="CLU_001666_6_1_1"/>
<dbReference type="CDD" id="cd18808">
    <property type="entry name" value="SF1_C_Upf1"/>
    <property type="match status" value="1"/>
</dbReference>
<protein>
    <recommendedName>
        <fullName evidence="3">RNA helicase</fullName>
        <ecNumber evidence="3">3.6.4.13</ecNumber>
    </recommendedName>
</protein>
<dbReference type="Pfam" id="PF21634">
    <property type="entry name" value="MOV-10_beta-barrel"/>
    <property type="match status" value="1"/>
</dbReference>
<dbReference type="GO" id="GO:0005737">
    <property type="term" value="C:cytoplasm"/>
    <property type="evidence" value="ECO:0007669"/>
    <property type="project" value="UniProtKB-SubCell"/>
</dbReference>
<dbReference type="Gramene" id="EOY11172">
    <property type="protein sequence ID" value="EOY11172"/>
    <property type="gene ID" value="TCM_026431"/>
</dbReference>
<evidence type="ECO:0000256" key="3">
    <source>
        <dbReference type="ARBA" id="ARBA00012552"/>
    </source>
</evidence>
<feature type="domain" description="Helicase MOV-10-like beta-barrel" evidence="12">
    <location>
        <begin position="267"/>
        <end position="349"/>
    </location>
</feature>
<dbReference type="Gene3D" id="3.40.50.300">
    <property type="entry name" value="P-loop containing nucleotide triphosphate hydrolases"/>
    <property type="match status" value="3"/>
</dbReference>
<dbReference type="InterPro" id="IPR049080">
    <property type="entry name" value="MOV-10-like_beta-barrel"/>
</dbReference>
<dbReference type="GO" id="GO:0016787">
    <property type="term" value="F:hydrolase activity"/>
    <property type="evidence" value="ECO:0007669"/>
    <property type="project" value="UniProtKB-KW"/>
</dbReference>
<keyword evidence="14" id="KW-1185">Reference proteome</keyword>
<dbReference type="Proteomes" id="UP000026915">
    <property type="component" value="Chromosome 5"/>
</dbReference>
<evidence type="ECO:0000256" key="5">
    <source>
        <dbReference type="ARBA" id="ARBA00022741"/>
    </source>
</evidence>
<dbReference type="FunFam" id="3.40.50.300:FF:001295">
    <property type="entry name" value="Probable RNA helicase SDE3"/>
    <property type="match status" value="1"/>
</dbReference>
<dbReference type="Pfam" id="PF13086">
    <property type="entry name" value="AAA_11"/>
    <property type="match status" value="1"/>
</dbReference>
<dbReference type="Gramene" id="EOY11169">
    <property type="protein sequence ID" value="EOY11169"/>
    <property type="gene ID" value="TCM_026431"/>
</dbReference>
<dbReference type="InterPro" id="IPR041677">
    <property type="entry name" value="DNA2/NAM7_AAA_11"/>
</dbReference>
<evidence type="ECO:0000259" key="12">
    <source>
        <dbReference type="Pfam" id="PF21634"/>
    </source>
</evidence>
<evidence type="ECO:0000256" key="1">
    <source>
        <dbReference type="ARBA" id="ARBA00004496"/>
    </source>
</evidence>
<dbReference type="EMBL" id="CM001883">
    <property type="protein sequence ID" value="EOY11172.1"/>
    <property type="molecule type" value="Genomic_DNA"/>
</dbReference>
<keyword evidence="5" id="KW-0547">Nucleotide-binding</keyword>
<evidence type="ECO:0000313" key="13">
    <source>
        <dbReference type="EMBL" id="EOY11169.1"/>
    </source>
</evidence>
<evidence type="ECO:0000259" key="11">
    <source>
        <dbReference type="Pfam" id="PF13087"/>
    </source>
</evidence>
<evidence type="ECO:0000256" key="7">
    <source>
        <dbReference type="ARBA" id="ARBA00022806"/>
    </source>
</evidence>
<evidence type="ECO:0000256" key="6">
    <source>
        <dbReference type="ARBA" id="ARBA00022801"/>
    </source>
</evidence>
<evidence type="ECO:0000256" key="4">
    <source>
        <dbReference type="ARBA" id="ARBA00022490"/>
    </source>
</evidence>
<evidence type="ECO:0000259" key="10">
    <source>
        <dbReference type="Pfam" id="PF13086"/>
    </source>
</evidence>
<dbReference type="EC" id="3.6.4.13" evidence="3"/>